<evidence type="ECO:0000313" key="2">
    <source>
        <dbReference type="Proteomes" id="UP000199302"/>
    </source>
</evidence>
<name>A0A1I6D582_9RHOB</name>
<dbReference type="Proteomes" id="UP000199302">
    <property type="component" value="Unassembled WGS sequence"/>
</dbReference>
<proteinExistence type="predicted"/>
<gene>
    <name evidence="1" type="ORF">SAMN04515673_102163</name>
</gene>
<protein>
    <submittedName>
        <fullName evidence="1">Uncharacterized protein</fullName>
    </submittedName>
</protein>
<sequence length="44" mass="4958">MFGIADVSCMQDVADALQSFQRFGSEQAVSFGDDTDKLVKRWWA</sequence>
<keyword evidence="2" id="KW-1185">Reference proteome</keyword>
<organism evidence="1 2">
    <name type="scientific">Poseidonocella sedimentorum</name>
    <dbReference type="NCBI Taxonomy" id="871652"/>
    <lineage>
        <taxon>Bacteria</taxon>
        <taxon>Pseudomonadati</taxon>
        <taxon>Pseudomonadota</taxon>
        <taxon>Alphaproteobacteria</taxon>
        <taxon>Rhodobacterales</taxon>
        <taxon>Roseobacteraceae</taxon>
        <taxon>Poseidonocella</taxon>
    </lineage>
</organism>
<dbReference type="AlphaFoldDB" id="A0A1I6D582"/>
<evidence type="ECO:0000313" key="1">
    <source>
        <dbReference type="EMBL" id="SFR00467.1"/>
    </source>
</evidence>
<accession>A0A1I6D582</accession>
<reference evidence="1 2" key="1">
    <citation type="submission" date="2016-10" db="EMBL/GenBank/DDBJ databases">
        <authorList>
            <person name="de Groot N.N."/>
        </authorList>
    </citation>
    <scope>NUCLEOTIDE SEQUENCE [LARGE SCALE GENOMIC DNA]</scope>
    <source>
        <strain evidence="2">KMM 9023,NRIC 0796,JCM 17311,KCTC 23692</strain>
    </source>
</reference>
<dbReference type="EMBL" id="FOYI01000002">
    <property type="protein sequence ID" value="SFR00467.1"/>
    <property type="molecule type" value="Genomic_DNA"/>
</dbReference>